<dbReference type="EMBL" id="JAYMGO010000009">
    <property type="protein sequence ID" value="KAL1268378.1"/>
    <property type="molecule type" value="Genomic_DNA"/>
</dbReference>
<name>A0ABR3MUS4_9TELE</name>
<sequence length="81" mass="9603">MYPFSQSWVMCGNDGTVWITANNMRADCWWEEYDSFKTGELCDLIFFTDHPNIWHKAINHYSSVKQEGICNGWKVKMQETM</sequence>
<gene>
    <name evidence="1" type="ORF">QQF64_033741</name>
</gene>
<organism evidence="1 2">
    <name type="scientific">Cirrhinus molitorella</name>
    <name type="common">mud carp</name>
    <dbReference type="NCBI Taxonomy" id="172907"/>
    <lineage>
        <taxon>Eukaryota</taxon>
        <taxon>Metazoa</taxon>
        <taxon>Chordata</taxon>
        <taxon>Craniata</taxon>
        <taxon>Vertebrata</taxon>
        <taxon>Euteleostomi</taxon>
        <taxon>Actinopterygii</taxon>
        <taxon>Neopterygii</taxon>
        <taxon>Teleostei</taxon>
        <taxon>Ostariophysi</taxon>
        <taxon>Cypriniformes</taxon>
        <taxon>Cyprinidae</taxon>
        <taxon>Labeoninae</taxon>
        <taxon>Labeonini</taxon>
        <taxon>Cirrhinus</taxon>
    </lineage>
</organism>
<evidence type="ECO:0000313" key="1">
    <source>
        <dbReference type="EMBL" id="KAL1268378.1"/>
    </source>
</evidence>
<evidence type="ECO:0000313" key="2">
    <source>
        <dbReference type="Proteomes" id="UP001558613"/>
    </source>
</evidence>
<comment type="caution">
    <text evidence="1">The sequence shown here is derived from an EMBL/GenBank/DDBJ whole genome shotgun (WGS) entry which is preliminary data.</text>
</comment>
<accession>A0ABR3MUS4</accession>
<keyword evidence="2" id="KW-1185">Reference proteome</keyword>
<proteinExistence type="predicted"/>
<protein>
    <submittedName>
        <fullName evidence="1">Uncharacterized protein</fullName>
    </submittedName>
</protein>
<dbReference type="Proteomes" id="UP001558613">
    <property type="component" value="Unassembled WGS sequence"/>
</dbReference>
<reference evidence="1 2" key="1">
    <citation type="submission" date="2023-09" db="EMBL/GenBank/DDBJ databases">
        <authorList>
            <person name="Wang M."/>
        </authorList>
    </citation>
    <scope>NUCLEOTIDE SEQUENCE [LARGE SCALE GENOMIC DNA]</scope>
    <source>
        <strain evidence="1">GT-2023</strain>
        <tissue evidence="1">Liver</tissue>
    </source>
</reference>